<comment type="caution">
    <text evidence="2">The sequence shown here is derived from an EMBL/GenBank/DDBJ whole genome shotgun (WGS) entry which is preliminary data.</text>
</comment>
<keyword evidence="1" id="KW-1133">Transmembrane helix</keyword>
<evidence type="ECO:0000256" key="1">
    <source>
        <dbReference type="SAM" id="Phobius"/>
    </source>
</evidence>
<proteinExistence type="predicted"/>
<dbReference type="EMBL" id="SJPN01000003">
    <property type="protein sequence ID" value="TWU04228.1"/>
    <property type="molecule type" value="Genomic_DNA"/>
</dbReference>
<dbReference type="AlphaFoldDB" id="A0A5C6AX69"/>
<sequence length="87" mass="9756">MWRSLFIALGIMAIIVGIECLLIDSASFYSRSSTTAVDFLDPSGAPSKSITTWKPKEWFPWLVLSVGTLVVIYSFTIPNRIRHSSFD</sequence>
<dbReference type="Proteomes" id="UP000320176">
    <property type="component" value="Unassembled WGS sequence"/>
</dbReference>
<keyword evidence="3" id="KW-1185">Reference proteome</keyword>
<dbReference type="OrthoDB" id="280018at2"/>
<gene>
    <name evidence="2" type="ORF">Pla52n_22670</name>
</gene>
<name>A0A5C6AX69_9BACT</name>
<dbReference type="RefSeq" id="WP_146519689.1">
    <property type="nucleotide sequence ID" value="NZ_CP151726.1"/>
</dbReference>
<protein>
    <submittedName>
        <fullName evidence="2">Uncharacterized protein</fullName>
    </submittedName>
</protein>
<evidence type="ECO:0000313" key="3">
    <source>
        <dbReference type="Proteomes" id="UP000320176"/>
    </source>
</evidence>
<accession>A0A5C6AX69</accession>
<evidence type="ECO:0000313" key="2">
    <source>
        <dbReference type="EMBL" id="TWU04228.1"/>
    </source>
</evidence>
<keyword evidence="1" id="KW-0472">Membrane</keyword>
<keyword evidence="1" id="KW-0812">Transmembrane</keyword>
<feature type="transmembrane region" description="Helical" evidence="1">
    <location>
        <begin position="58"/>
        <end position="77"/>
    </location>
</feature>
<organism evidence="2 3">
    <name type="scientific">Stieleria varia</name>
    <dbReference type="NCBI Taxonomy" id="2528005"/>
    <lineage>
        <taxon>Bacteria</taxon>
        <taxon>Pseudomonadati</taxon>
        <taxon>Planctomycetota</taxon>
        <taxon>Planctomycetia</taxon>
        <taxon>Pirellulales</taxon>
        <taxon>Pirellulaceae</taxon>
        <taxon>Stieleria</taxon>
    </lineage>
</organism>
<reference evidence="2 3" key="1">
    <citation type="submission" date="2019-02" db="EMBL/GenBank/DDBJ databases">
        <title>Deep-cultivation of Planctomycetes and their phenomic and genomic characterization uncovers novel biology.</title>
        <authorList>
            <person name="Wiegand S."/>
            <person name="Jogler M."/>
            <person name="Boedeker C."/>
            <person name="Pinto D."/>
            <person name="Vollmers J."/>
            <person name="Rivas-Marin E."/>
            <person name="Kohn T."/>
            <person name="Peeters S.H."/>
            <person name="Heuer A."/>
            <person name="Rast P."/>
            <person name="Oberbeckmann S."/>
            <person name="Bunk B."/>
            <person name="Jeske O."/>
            <person name="Meyerdierks A."/>
            <person name="Storesund J.E."/>
            <person name="Kallscheuer N."/>
            <person name="Luecker S."/>
            <person name="Lage O.M."/>
            <person name="Pohl T."/>
            <person name="Merkel B.J."/>
            <person name="Hornburger P."/>
            <person name="Mueller R.-W."/>
            <person name="Bruemmer F."/>
            <person name="Labrenz M."/>
            <person name="Spormann A.M."/>
            <person name="Op Den Camp H."/>
            <person name="Overmann J."/>
            <person name="Amann R."/>
            <person name="Jetten M.S.M."/>
            <person name="Mascher T."/>
            <person name="Medema M.H."/>
            <person name="Devos D.P."/>
            <person name="Kaster A.-K."/>
            <person name="Ovreas L."/>
            <person name="Rohde M."/>
            <person name="Galperin M.Y."/>
            <person name="Jogler C."/>
        </authorList>
    </citation>
    <scope>NUCLEOTIDE SEQUENCE [LARGE SCALE GENOMIC DNA]</scope>
    <source>
        <strain evidence="2 3">Pla52n</strain>
    </source>
</reference>